<reference evidence="2 3" key="1">
    <citation type="journal article" date="2016" name="Nat. Commun.">
        <title>Thousands of microbial genomes shed light on interconnected biogeochemical processes in an aquifer system.</title>
        <authorList>
            <person name="Anantharaman K."/>
            <person name="Brown C.T."/>
            <person name="Hug L.A."/>
            <person name="Sharon I."/>
            <person name="Castelle C.J."/>
            <person name="Probst A.J."/>
            <person name="Thomas B.C."/>
            <person name="Singh A."/>
            <person name="Wilkins M.J."/>
            <person name="Karaoz U."/>
            <person name="Brodie E.L."/>
            <person name="Williams K.H."/>
            <person name="Hubbard S.S."/>
            <person name="Banfield J.F."/>
        </authorList>
    </citation>
    <scope>NUCLEOTIDE SEQUENCE [LARGE SCALE GENOMIC DNA]</scope>
</reference>
<sequence>MKKIIILTLALSFCLAGTGCAKKKQPEAALPENKNQSGLTVIADDTLTGWLKRGRSVECSLSSPEGEIKISAKNDKIRIDGITYAPMDAPNEPVKNGVSLTDGDMTYMWGGGKGTKFSLKKMQELSGELDGIQEQRSWEDTASEWESAGLGYNCREADLSDGLFTPPADVVFQDLNEFMEGLANISKELEKAMGNGQFDMETPAIEGLE</sequence>
<name>A0A1F5SJN8_9BACT</name>
<accession>A0A1F5SJN8</accession>
<keyword evidence="1" id="KW-0732">Signal</keyword>
<dbReference type="PROSITE" id="PS51257">
    <property type="entry name" value="PROKAR_LIPOPROTEIN"/>
    <property type="match status" value="1"/>
</dbReference>
<proteinExistence type="predicted"/>
<evidence type="ECO:0008006" key="4">
    <source>
        <dbReference type="Google" id="ProtNLM"/>
    </source>
</evidence>
<evidence type="ECO:0000313" key="2">
    <source>
        <dbReference type="EMBL" id="OGF26862.1"/>
    </source>
</evidence>
<dbReference type="EMBL" id="MFGB01000013">
    <property type="protein sequence ID" value="OGF26862.1"/>
    <property type="molecule type" value="Genomic_DNA"/>
</dbReference>
<comment type="caution">
    <text evidence="2">The sequence shown here is derived from an EMBL/GenBank/DDBJ whole genome shotgun (WGS) entry which is preliminary data.</text>
</comment>
<evidence type="ECO:0000256" key="1">
    <source>
        <dbReference type="SAM" id="SignalP"/>
    </source>
</evidence>
<dbReference type="STRING" id="1797994.A2227_06265"/>
<feature type="signal peptide" evidence="1">
    <location>
        <begin position="1"/>
        <end position="21"/>
    </location>
</feature>
<gene>
    <name evidence="2" type="ORF">A2227_06265</name>
</gene>
<evidence type="ECO:0000313" key="3">
    <source>
        <dbReference type="Proteomes" id="UP000178367"/>
    </source>
</evidence>
<dbReference type="AlphaFoldDB" id="A0A1F5SJN8"/>
<dbReference type="Proteomes" id="UP000178367">
    <property type="component" value="Unassembled WGS sequence"/>
</dbReference>
<feature type="chain" id="PRO_5009521241" description="DUF4412 domain-containing protein" evidence="1">
    <location>
        <begin position="22"/>
        <end position="209"/>
    </location>
</feature>
<organism evidence="2 3">
    <name type="scientific">Candidatus Falkowbacteria bacterium RIFOXYA2_FULL_47_19</name>
    <dbReference type="NCBI Taxonomy" id="1797994"/>
    <lineage>
        <taxon>Bacteria</taxon>
        <taxon>Candidatus Falkowiibacteriota</taxon>
    </lineage>
</organism>
<protein>
    <recommendedName>
        <fullName evidence="4">DUF4412 domain-containing protein</fullName>
    </recommendedName>
</protein>